<organism evidence="2 3">
    <name type="scientific">Marasmiellus scandens</name>
    <dbReference type="NCBI Taxonomy" id="2682957"/>
    <lineage>
        <taxon>Eukaryota</taxon>
        <taxon>Fungi</taxon>
        <taxon>Dikarya</taxon>
        <taxon>Basidiomycota</taxon>
        <taxon>Agaricomycotina</taxon>
        <taxon>Agaricomycetes</taxon>
        <taxon>Agaricomycetidae</taxon>
        <taxon>Agaricales</taxon>
        <taxon>Marasmiineae</taxon>
        <taxon>Omphalotaceae</taxon>
        <taxon>Marasmiellus</taxon>
    </lineage>
</organism>
<evidence type="ECO:0000313" key="3">
    <source>
        <dbReference type="Proteomes" id="UP001498398"/>
    </source>
</evidence>
<name>A0ABR1J7L3_9AGAR</name>
<feature type="compositionally biased region" description="Acidic residues" evidence="1">
    <location>
        <begin position="368"/>
        <end position="381"/>
    </location>
</feature>
<protein>
    <submittedName>
        <fullName evidence="2">Uncharacterized protein</fullName>
    </submittedName>
</protein>
<proteinExistence type="predicted"/>
<feature type="compositionally biased region" description="Low complexity" evidence="1">
    <location>
        <begin position="252"/>
        <end position="268"/>
    </location>
</feature>
<accession>A0ABR1J7L3</accession>
<evidence type="ECO:0000313" key="2">
    <source>
        <dbReference type="EMBL" id="KAK7448505.1"/>
    </source>
</evidence>
<feature type="region of interest" description="Disordered" evidence="1">
    <location>
        <begin position="625"/>
        <end position="689"/>
    </location>
</feature>
<feature type="region of interest" description="Disordered" evidence="1">
    <location>
        <begin position="581"/>
        <end position="605"/>
    </location>
</feature>
<keyword evidence="3" id="KW-1185">Reference proteome</keyword>
<feature type="region of interest" description="Disordered" evidence="1">
    <location>
        <begin position="182"/>
        <end position="383"/>
    </location>
</feature>
<dbReference type="EMBL" id="JBANRG010000038">
    <property type="protein sequence ID" value="KAK7448505.1"/>
    <property type="molecule type" value="Genomic_DNA"/>
</dbReference>
<feature type="compositionally biased region" description="Low complexity" evidence="1">
    <location>
        <begin position="625"/>
        <end position="638"/>
    </location>
</feature>
<reference evidence="2 3" key="1">
    <citation type="submission" date="2024-01" db="EMBL/GenBank/DDBJ databases">
        <title>A draft genome for the cacao thread blight pathogen Marasmiellus scandens.</title>
        <authorList>
            <person name="Baruah I.K."/>
            <person name="Leung J."/>
            <person name="Bukari Y."/>
            <person name="Amoako-Attah I."/>
            <person name="Meinhardt L.W."/>
            <person name="Bailey B.A."/>
            <person name="Cohen S.P."/>
        </authorList>
    </citation>
    <scope>NUCLEOTIDE SEQUENCE [LARGE SCALE GENOMIC DNA]</scope>
    <source>
        <strain evidence="2 3">GH-19</strain>
    </source>
</reference>
<feature type="compositionally biased region" description="Basic and acidic residues" evidence="1">
    <location>
        <begin position="356"/>
        <end position="367"/>
    </location>
</feature>
<dbReference type="Proteomes" id="UP001498398">
    <property type="component" value="Unassembled WGS sequence"/>
</dbReference>
<comment type="caution">
    <text evidence="2">The sequence shown here is derived from an EMBL/GenBank/DDBJ whole genome shotgun (WGS) entry which is preliminary data.</text>
</comment>
<feature type="compositionally biased region" description="Basic and acidic residues" evidence="1">
    <location>
        <begin position="654"/>
        <end position="663"/>
    </location>
</feature>
<evidence type="ECO:0000256" key="1">
    <source>
        <dbReference type="SAM" id="MobiDB-lite"/>
    </source>
</evidence>
<gene>
    <name evidence="2" type="ORF">VKT23_013767</name>
</gene>
<sequence>MSTEPQLLNFWSDTATQRVEMVRQLIASSFERTNNLEDASDDDRVAFAKHNPFMIHWRFTFDKQRKRGAPDWAMATFVKACEAAYQIFPTEAIRMRYGITWALPEKDIPRLMERDYGFWTIDTKYGAIRPVEGQPPIPTFQEPGSASHPDYFVPYKGYIEEPSAEEEEPIVVKHELILAAPTSGSSKSVPKGRGKVAPSMSSRLPISSPPPATPSSFIPLPKPVVEISTKREPQTVPRAKRKQSSVVEAPVKAQKAKSSSTAPATARAPKPRPILKKALPQVAEDSEPEVPARRITRSRATSVASTAAPTDDELPIMSDPSIPPESDAASSVGPVPRRNSTRRKASARTPRTQTTKVDRKGKGKAVDVETDAEQTEGEPEGIDSQYTLEFSGEDNISQLFAKFQPAEQFPLKTYGYKSESAYGKKKKAIITFTPEASKFAIRVPLGSRVPTSVNLANFLKANLSSSFAFDKCVHCKLSQRLTHVLELQSLRSRLREQANALAATIRTLDNQIPFGQAQLRESSVDPTVLVSQLAQGEDGPLELDEHTLRLLSVAAGWESNNLDVPSHLQLNEETGEYECVPISSGQPLREPSPFTNDPMDIDEELPVAGPSRLRDATQEFVLNPGLLSAPSSSSGSKTRSSRKAVSSSPTVSRSARDKGKEVARSLSASTTPRKPSVSFKDPSSSEPDV</sequence>
<feature type="compositionally biased region" description="Low complexity" evidence="1">
    <location>
        <begin position="298"/>
        <end position="309"/>
    </location>
</feature>